<dbReference type="GO" id="GO:0005886">
    <property type="term" value="C:plasma membrane"/>
    <property type="evidence" value="ECO:0007669"/>
    <property type="project" value="UniProtKB-SubCell"/>
</dbReference>
<dbReference type="InterPro" id="IPR052029">
    <property type="entry name" value="PpiD_chaperone"/>
</dbReference>
<dbReference type="InterPro" id="IPR000297">
    <property type="entry name" value="PPIase_PpiC"/>
</dbReference>
<dbReference type="PANTHER" id="PTHR47529:SF1">
    <property type="entry name" value="PERIPLASMIC CHAPERONE PPID"/>
    <property type="match status" value="1"/>
</dbReference>
<gene>
    <name evidence="13" type="ORF">B1991_12410</name>
</gene>
<feature type="domain" description="PpiC" evidence="12">
    <location>
        <begin position="264"/>
        <end position="365"/>
    </location>
</feature>
<evidence type="ECO:0000256" key="2">
    <source>
        <dbReference type="ARBA" id="ARBA00022475"/>
    </source>
</evidence>
<dbReference type="AlphaFoldDB" id="A0A4V3USG0"/>
<keyword evidence="11 13" id="KW-0413">Isomerase</keyword>
<comment type="subcellular location">
    <subcellularLocation>
        <location evidence="1">Cell inner membrane</location>
        <topology evidence="1">Single-pass type II membrane protein</topology>
        <orientation evidence="1">Periplasmic side</orientation>
    </subcellularLocation>
</comment>
<evidence type="ECO:0000256" key="6">
    <source>
        <dbReference type="ARBA" id="ARBA00023136"/>
    </source>
</evidence>
<sequence length="636" mass="69900">MLQAMRNKMHGWPSIIVLGLAVLAMSLFGMESYFTSQNDTFVAKVGKREISQNAFQNRMNQLRQQFSTQQGDKFDPAMFEKPETKLRVLDAMIDEQLLLQANADWGMRVSDQSLRDAIADIPAFQVSGKFDPTSYRSYLANSGKTSAMFEDEIRSSLATQLLPQAIDDSAIISDQRVDDYLSLATQRRDLRYFVLAKPDPADKQVTDAQIEAWYKAHQADYMNPEQVSVEYVEVDGAKLKPKAAPSDEELKARYEEEKQRFVQPEQRLVSHILINVPTNATPEQQKAALATADKLAAEATPANFAALAEKDSQDLGSRRQGGDLGWLEKGVTNAAFDSAMFALQKGQISKPVLSSDGYHIIWLRDVRSGESKPFAEVRDQLLQEATSAERDRQYNELAGKMADQTYSNPGSLEPASAALDLPIQTTPLFSRNGGEGLAANPKVVAAAFSDDVLVQGNNSSLIDLGNNHSVVIHVSKHVPAAAKPLEEVRASVQQSILQERIAVAARKQADDVLARLQKGEDMAAVAKSIDAKVVTVPEAVRGQSFQVPPPVLKEAFLLPHPAAPEKPRFAEVDMGDGGFAMVAVDKVQPGDLTKMSAEDRGLLHRQMAQAYAGEATRELLQVLRAKTKIKINNNLL</sequence>
<dbReference type="Pfam" id="PF00639">
    <property type="entry name" value="Rotamase"/>
    <property type="match status" value="1"/>
</dbReference>
<organism evidence="13 14">
    <name type="scientific">Rhodanobacter lindaniclasticus</name>
    <dbReference type="NCBI Taxonomy" id="75310"/>
    <lineage>
        <taxon>Bacteria</taxon>
        <taxon>Pseudomonadati</taxon>
        <taxon>Pseudomonadota</taxon>
        <taxon>Gammaproteobacteria</taxon>
        <taxon>Lysobacterales</taxon>
        <taxon>Rhodanobacteraceae</taxon>
        <taxon>Rhodanobacter</taxon>
    </lineage>
</organism>
<keyword evidence="6" id="KW-0472">Membrane</keyword>
<evidence type="ECO:0000256" key="9">
    <source>
        <dbReference type="ARBA" id="ARBA00040743"/>
    </source>
</evidence>
<dbReference type="EMBL" id="MWIO01000032">
    <property type="protein sequence ID" value="THD06621.1"/>
    <property type="molecule type" value="Genomic_DNA"/>
</dbReference>
<dbReference type="PANTHER" id="PTHR47529">
    <property type="entry name" value="PEPTIDYL-PROLYL CIS-TRANS ISOMERASE D"/>
    <property type="match status" value="1"/>
</dbReference>
<keyword evidence="11" id="KW-0697">Rotamase</keyword>
<dbReference type="OrthoDB" id="9812372at2"/>
<evidence type="ECO:0000256" key="3">
    <source>
        <dbReference type="ARBA" id="ARBA00022519"/>
    </source>
</evidence>
<dbReference type="RefSeq" id="WP_136258999.1">
    <property type="nucleotide sequence ID" value="NZ_MWIO01000032.1"/>
</dbReference>
<dbReference type="InterPro" id="IPR046357">
    <property type="entry name" value="PPIase_dom_sf"/>
</dbReference>
<evidence type="ECO:0000313" key="13">
    <source>
        <dbReference type="EMBL" id="THD06621.1"/>
    </source>
</evidence>
<keyword evidence="3" id="KW-0997">Cell inner membrane</keyword>
<dbReference type="SUPFAM" id="SSF54534">
    <property type="entry name" value="FKBP-like"/>
    <property type="match status" value="1"/>
</dbReference>
<comment type="caution">
    <text evidence="13">The sequence shown here is derived from an EMBL/GenBank/DDBJ whole genome shotgun (WGS) entry which is preliminary data.</text>
</comment>
<evidence type="ECO:0000313" key="14">
    <source>
        <dbReference type="Proteomes" id="UP000306317"/>
    </source>
</evidence>
<evidence type="ECO:0000256" key="11">
    <source>
        <dbReference type="PROSITE-ProRule" id="PRU00278"/>
    </source>
</evidence>
<keyword evidence="4" id="KW-0812">Transmembrane</keyword>
<evidence type="ECO:0000256" key="8">
    <source>
        <dbReference type="ARBA" id="ARBA00038408"/>
    </source>
</evidence>
<keyword evidence="7" id="KW-0143">Chaperone</keyword>
<accession>A0A4V3USG0</accession>
<keyword evidence="14" id="KW-1185">Reference proteome</keyword>
<dbReference type="Gene3D" id="3.10.50.40">
    <property type="match status" value="1"/>
</dbReference>
<evidence type="ECO:0000259" key="12">
    <source>
        <dbReference type="PROSITE" id="PS50198"/>
    </source>
</evidence>
<dbReference type="Gene3D" id="1.10.4030.10">
    <property type="entry name" value="Porin chaperone SurA, peptide-binding domain"/>
    <property type="match status" value="1"/>
</dbReference>
<keyword evidence="5" id="KW-1133">Transmembrane helix</keyword>
<comment type="similarity">
    <text evidence="8">Belongs to the PpiD chaperone family.</text>
</comment>
<protein>
    <recommendedName>
        <fullName evidence="9">Periplasmic chaperone PpiD</fullName>
    </recommendedName>
    <alternativeName>
        <fullName evidence="10">Periplasmic folding chaperone</fullName>
    </alternativeName>
</protein>
<dbReference type="PROSITE" id="PS50198">
    <property type="entry name" value="PPIC_PPIASE_2"/>
    <property type="match status" value="1"/>
</dbReference>
<dbReference type="GO" id="GO:0003755">
    <property type="term" value="F:peptidyl-prolyl cis-trans isomerase activity"/>
    <property type="evidence" value="ECO:0007669"/>
    <property type="project" value="UniProtKB-KW"/>
</dbReference>
<dbReference type="Pfam" id="PF13624">
    <property type="entry name" value="SurA_N_3"/>
    <property type="match status" value="1"/>
</dbReference>
<proteinExistence type="inferred from homology"/>
<dbReference type="Proteomes" id="UP000306317">
    <property type="component" value="Unassembled WGS sequence"/>
</dbReference>
<dbReference type="InterPro" id="IPR027304">
    <property type="entry name" value="Trigger_fact/SurA_dom_sf"/>
</dbReference>
<name>A0A4V3USG0_9GAMM</name>
<reference evidence="13 14" key="1">
    <citation type="submission" date="2017-02" db="EMBL/GenBank/DDBJ databases">
        <title>Whole genome sequencing of Rhodanobacter lindaniclasticus DSM 17932.</title>
        <authorList>
            <person name="Kumar S."/>
            <person name="Patil P."/>
            <person name="Patil P.B."/>
        </authorList>
    </citation>
    <scope>NUCLEOTIDE SEQUENCE [LARGE SCALE GENOMIC DNA]</scope>
    <source>
        <strain evidence="13 14">DSM 17932</strain>
    </source>
</reference>
<evidence type="ECO:0000256" key="4">
    <source>
        <dbReference type="ARBA" id="ARBA00022692"/>
    </source>
</evidence>
<evidence type="ECO:0000256" key="5">
    <source>
        <dbReference type="ARBA" id="ARBA00022989"/>
    </source>
</evidence>
<keyword evidence="2" id="KW-1003">Cell membrane</keyword>
<evidence type="ECO:0000256" key="7">
    <source>
        <dbReference type="ARBA" id="ARBA00023186"/>
    </source>
</evidence>
<dbReference type="PROSITE" id="PS01096">
    <property type="entry name" value="PPIC_PPIASE_1"/>
    <property type="match status" value="1"/>
</dbReference>
<evidence type="ECO:0000256" key="10">
    <source>
        <dbReference type="ARBA" id="ARBA00042775"/>
    </source>
</evidence>
<dbReference type="InterPro" id="IPR023058">
    <property type="entry name" value="PPIase_PpiC_CS"/>
</dbReference>
<dbReference type="SUPFAM" id="SSF109998">
    <property type="entry name" value="Triger factor/SurA peptide-binding domain-like"/>
    <property type="match status" value="1"/>
</dbReference>
<evidence type="ECO:0000256" key="1">
    <source>
        <dbReference type="ARBA" id="ARBA00004382"/>
    </source>
</evidence>